<dbReference type="GO" id="GO:0044389">
    <property type="term" value="F:ubiquitin-like protein ligase binding"/>
    <property type="evidence" value="ECO:0000318"/>
    <property type="project" value="GO_Central"/>
</dbReference>
<name>K3XQT8_SETIT</name>
<dbReference type="HOGENOM" id="CLU_148322_1_0_1"/>
<dbReference type="Pfam" id="PF11976">
    <property type="entry name" value="Rad60-SLD"/>
    <property type="match status" value="1"/>
</dbReference>
<dbReference type="EnsemblPlants" id="KQL07769">
    <property type="protein sequence ID" value="KQL07769"/>
    <property type="gene ID" value="SETIT_004275mg"/>
</dbReference>
<evidence type="ECO:0000256" key="1">
    <source>
        <dbReference type="SAM" id="MobiDB-lite"/>
    </source>
</evidence>
<dbReference type="GO" id="GO:0031386">
    <property type="term" value="F:protein tag activity"/>
    <property type="evidence" value="ECO:0000318"/>
    <property type="project" value="GO_Central"/>
</dbReference>
<dbReference type="GO" id="GO:0016925">
    <property type="term" value="P:protein sumoylation"/>
    <property type="evidence" value="ECO:0000318"/>
    <property type="project" value="GO_Central"/>
</dbReference>
<dbReference type="InterPro" id="IPR000626">
    <property type="entry name" value="Ubiquitin-like_dom"/>
</dbReference>
<dbReference type="InParanoid" id="K3XQT8"/>
<dbReference type="EMBL" id="AGNK02003375">
    <property type="status" value="NOT_ANNOTATED_CDS"/>
    <property type="molecule type" value="Genomic_DNA"/>
</dbReference>
<dbReference type="PANTHER" id="PTHR10562">
    <property type="entry name" value="SMALL UBIQUITIN-RELATED MODIFIER"/>
    <property type="match status" value="1"/>
</dbReference>
<reference evidence="3" key="2">
    <citation type="submission" date="2018-08" db="UniProtKB">
        <authorList>
            <consortium name="EnsemblPlants"/>
        </authorList>
    </citation>
    <scope>IDENTIFICATION</scope>
    <source>
        <strain evidence="3">Yugu1</strain>
    </source>
</reference>
<dbReference type="OMA" id="CGKHSLN"/>
<proteinExistence type="predicted"/>
<accession>K3XQT8</accession>
<dbReference type="Gramene" id="KQL07769">
    <property type="protein sequence ID" value="KQL07769"/>
    <property type="gene ID" value="SETIT_004275mg"/>
</dbReference>
<sequence length="133" mass="14118">MPPPSSPANAEPVVAEEARGTGTTPTVKAEPGGDGALILIKVQSQTAEDVFFRVKRNVKLRRLIDMYCGKHSLHPKAVKFVGPDGRYIRAEQTPEKVGLEDGDEISVVLDQEGGGGAPVHASQILRVLSPIGP</sequence>
<dbReference type="eggNOG" id="KOG1769">
    <property type="taxonomic scope" value="Eukaryota"/>
</dbReference>
<dbReference type="PROSITE" id="PS50053">
    <property type="entry name" value="UBIQUITIN_2"/>
    <property type="match status" value="1"/>
</dbReference>
<feature type="domain" description="Ubiquitin-like" evidence="2">
    <location>
        <begin position="36"/>
        <end position="114"/>
    </location>
</feature>
<dbReference type="InterPro" id="IPR029071">
    <property type="entry name" value="Ubiquitin-like_domsf"/>
</dbReference>
<dbReference type="AlphaFoldDB" id="K3XQT8"/>
<evidence type="ECO:0000259" key="2">
    <source>
        <dbReference type="PROSITE" id="PS50053"/>
    </source>
</evidence>
<dbReference type="Proteomes" id="UP000004995">
    <property type="component" value="Unassembled WGS sequence"/>
</dbReference>
<keyword evidence="4" id="KW-1185">Reference proteome</keyword>
<dbReference type="Gene3D" id="3.10.20.90">
    <property type="entry name" value="Phosphatidylinositol 3-kinase Catalytic Subunit, Chain A, domain 1"/>
    <property type="match status" value="1"/>
</dbReference>
<protein>
    <recommendedName>
        <fullName evidence="2">Ubiquitin-like domain-containing protein</fullName>
    </recommendedName>
</protein>
<evidence type="ECO:0000313" key="3">
    <source>
        <dbReference type="EnsemblPlants" id="KQL07769"/>
    </source>
</evidence>
<organism evidence="3 4">
    <name type="scientific">Setaria italica</name>
    <name type="common">Foxtail millet</name>
    <name type="synonym">Panicum italicum</name>
    <dbReference type="NCBI Taxonomy" id="4555"/>
    <lineage>
        <taxon>Eukaryota</taxon>
        <taxon>Viridiplantae</taxon>
        <taxon>Streptophyta</taxon>
        <taxon>Embryophyta</taxon>
        <taxon>Tracheophyta</taxon>
        <taxon>Spermatophyta</taxon>
        <taxon>Magnoliopsida</taxon>
        <taxon>Liliopsida</taxon>
        <taxon>Poales</taxon>
        <taxon>Poaceae</taxon>
        <taxon>PACMAD clade</taxon>
        <taxon>Panicoideae</taxon>
        <taxon>Panicodae</taxon>
        <taxon>Paniceae</taxon>
        <taxon>Cenchrinae</taxon>
        <taxon>Setaria</taxon>
    </lineage>
</organism>
<reference evidence="4" key="1">
    <citation type="journal article" date="2012" name="Nat. Biotechnol.">
        <title>Reference genome sequence of the model plant Setaria.</title>
        <authorList>
            <person name="Bennetzen J.L."/>
            <person name="Schmutz J."/>
            <person name="Wang H."/>
            <person name="Percifield R."/>
            <person name="Hawkins J."/>
            <person name="Pontaroli A.C."/>
            <person name="Estep M."/>
            <person name="Feng L."/>
            <person name="Vaughn J.N."/>
            <person name="Grimwood J."/>
            <person name="Jenkins J."/>
            <person name="Barry K."/>
            <person name="Lindquist E."/>
            <person name="Hellsten U."/>
            <person name="Deshpande S."/>
            <person name="Wang X."/>
            <person name="Wu X."/>
            <person name="Mitros T."/>
            <person name="Triplett J."/>
            <person name="Yang X."/>
            <person name="Ye C.Y."/>
            <person name="Mauro-Herrera M."/>
            <person name="Wang L."/>
            <person name="Li P."/>
            <person name="Sharma M."/>
            <person name="Sharma R."/>
            <person name="Ronald P.C."/>
            <person name="Panaud O."/>
            <person name="Kellogg E.A."/>
            <person name="Brutnell T.P."/>
            <person name="Doust A.N."/>
            <person name="Tuskan G.A."/>
            <person name="Rokhsar D."/>
            <person name="Devos K.M."/>
        </authorList>
    </citation>
    <scope>NUCLEOTIDE SEQUENCE [LARGE SCALE GENOMIC DNA]</scope>
    <source>
        <strain evidence="4">cv. Yugu1</strain>
    </source>
</reference>
<evidence type="ECO:0000313" key="4">
    <source>
        <dbReference type="Proteomes" id="UP000004995"/>
    </source>
</evidence>
<dbReference type="InterPro" id="IPR022617">
    <property type="entry name" value="Rad60/SUMO-like_dom"/>
</dbReference>
<dbReference type="GO" id="GO:0005634">
    <property type="term" value="C:nucleus"/>
    <property type="evidence" value="ECO:0000318"/>
    <property type="project" value="GO_Central"/>
</dbReference>
<gene>
    <name evidence="3" type="primary">LOC101782185</name>
</gene>
<dbReference type="STRING" id="4555.K3XQT8"/>
<feature type="region of interest" description="Disordered" evidence="1">
    <location>
        <begin position="1"/>
        <end position="30"/>
    </location>
</feature>
<dbReference type="SUPFAM" id="SSF54236">
    <property type="entry name" value="Ubiquitin-like"/>
    <property type="match status" value="1"/>
</dbReference>